<dbReference type="EMBL" id="JAATEJ010000001">
    <property type="protein sequence ID" value="NJP42067.1"/>
    <property type="molecule type" value="Genomic_DNA"/>
</dbReference>
<reference evidence="2 3" key="1">
    <citation type="submission" date="2020-03" db="EMBL/GenBank/DDBJ databases">
        <title>WGS of actinomycetes isolated from Thailand.</title>
        <authorList>
            <person name="Thawai C."/>
        </authorList>
    </citation>
    <scope>NUCLEOTIDE SEQUENCE [LARGE SCALE GENOMIC DNA]</scope>
    <source>
        <strain evidence="2 3">PRB2-1</strain>
    </source>
</reference>
<comment type="caution">
    <text evidence="2">The sequence shown here is derived from an EMBL/GenBank/DDBJ whole genome shotgun (WGS) entry which is preliminary data.</text>
</comment>
<name>A0ABX0ZGY1_9ACTN</name>
<evidence type="ECO:0000256" key="1">
    <source>
        <dbReference type="SAM" id="MobiDB-lite"/>
    </source>
</evidence>
<keyword evidence="3" id="KW-1185">Reference proteome</keyword>
<feature type="region of interest" description="Disordered" evidence="1">
    <location>
        <begin position="268"/>
        <end position="290"/>
    </location>
</feature>
<sequence>MIGEPEMVGDEDAGRPELLGAAVTAGPPDATPFDGRTGRAGSIGSIGFDSPAGPPGTAGIPGPAGPLGFDVLSDDNHPPPLLHRLKDRPWAWALGAVVVTSAVWAAVLQGTGYGRVAPPDLHGYDIAGNPCTDRDLRPLADDLGVGSFDAGPPTVSRSTALDHLTCDLTATVSNGDGWWTTYTVSVSVDLHKKTDPAAEFDAVSSTSVRTPPPGSGVAYVYTSDIEWTTHPRGIGDRADLSSEKYRQSLDVRHGGAVFSLTLTGRNDWDIRRGDTPRNSDGSNARPTYVDTTPYAKDLVPTMRQVMSALTHPAPDPS</sequence>
<dbReference type="Proteomes" id="UP000734511">
    <property type="component" value="Unassembled WGS sequence"/>
</dbReference>
<feature type="compositionally biased region" description="Basic and acidic residues" evidence="1">
    <location>
        <begin position="268"/>
        <end position="277"/>
    </location>
</feature>
<evidence type="ECO:0000313" key="2">
    <source>
        <dbReference type="EMBL" id="NJP42067.1"/>
    </source>
</evidence>
<evidence type="ECO:0000313" key="3">
    <source>
        <dbReference type="Proteomes" id="UP000734511"/>
    </source>
</evidence>
<gene>
    <name evidence="2" type="ORF">HCN08_01340</name>
</gene>
<proteinExistence type="predicted"/>
<protein>
    <submittedName>
        <fullName evidence="2">Collagen-like protein</fullName>
    </submittedName>
</protein>
<organism evidence="2 3">
    <name type="scientific">Actinacidiphila epipremni</name>
    <dbReference type="NCBI Taxonomy" id="2053013"/>
    <lineage>
        <taxon>Bacteria</taxon>
        <taxon>Bacillati</taxon>
        <taxon>Actinomycetota</taxon>
        <taxon>Actinomycetes</taxon>
        <taxon>Kitasatosporales</taxon>
        <taxon>Streptomycetaceae</taxon>
        <taxon>Actinacidiphila</taxon>
    </lineage>
</organism>
<dbReference type="RefSeq" id="WP_167980924.1">
    <property type="nucleotide sequence ID" value="NZ_JAATEJ010000001.1"/>
</dbReference>
<accession>A0ABX0ZGY1</accession>